<dbReference type="STRING" id="1444770.AF72_02360"/>
<dbReference type="AlphaFoldDB" id="Z9JMK2"/>
<feature type="binding site" evidence="10">
    <location>
        <position position="293"/>
    </location>
    <ligand>
        <name>Zn(2+)</name>
        <dbReference type="ChEBI" id="CHEBI:29105"/>
    </ligand>
</feature>
<dbReference type="EMBL" id="JAJPPU010000001">
    <property type="protein sequence ID" value="MCD8472424.1"/>
    <property type="molecule type" value="Genomic_DNA"/>
</dbReference>
<dbReference type="InterPro" id="IPR027417">
    <property type="entry name" value="P-loop_NTPase"/>
</dbReference>
<dbReference type="GO" id="GO:0019843">
    <property type="term" value="F:rRNA binding"/>
    <property type="evidence" value="ECO:0007669"/>
    <property type="project" value="UniProtKB-KW"/>
</dbReference>
<feature type="binding site" evidence="10">
    <location>
        <begin position="208"/>
        <end position="216"/>
    </location>
    <ligand>
        <name>GTP</name>
        <dbReference type="ChEBI" id="CHEBI:37565"/>
    </ligand>
</feature>
<evidence type="ECO:0000313" key="13">
    <source>
        <dbReference type="EMBL" id="EWS79006.1"/>
    </source>
</evidence>
<accession>Z9JMK2</accession>
<evidence type="ECO:0000259" key="11">
    <source>
        <dbReference type="PROSITE" id="PS50936"/>
    </source>
</evidence>
<dbReference type="Pfam" id="PF03193">
    <property type="entry name" value="RsgA_GTPase"/>
    <property type="match status" value="1"/>
</dbReference>
<comment type="caution">
    <text evidence="13">The sequence shown here is derived from an EMBL/GenBank/DDBJ whole genome shotgun (WGS) entry which is preliminary data.</text>
</comment>
<evidence type="ECO:0000256" key="7">
    <source>
        <dbReference type="ARBA" id="ARBA00022833"/>
    </source>
</evidence>
<keyword evidence="6 10" id="KW-0378">Hydrolase</keyword>
<comment type="subcellular location">
    <subcellularLocation>
        <location evidence="10">Cytoplasm</location>
    </subcellularLocation>
</comment>
<feature type="binding site" evidence="10">
    <location>
        <begin position="157"/>
        <end position="160"/>
    </location>
    <ligand>
        <name>GTP</name>
        <dbReference type="ChEBI" id="CHEBI:37565"/>
    </ligand>
</feature>
<keyword evidence="16" id="KW-1185">Reference proteome</keyword>
<evidence type="ECO:0000256" key="9">
    <source>
        <dbReference type="ARBA" id="ARBA00023134"/>
    </source>
</evidence>
<keyword evidence="4 10" id="KW-0699">rRNA-binding</keyword>
<dbReference type="HAMAP" id="MF_01820">
    <property type="entry name" value="GTPase_RsgA"/>
    <property type="match status" value="1"/>
</dbReference>
<evidence type="ECO:0000259" key="12">
    <source>
        <dbReference type="PROSITE" id="PS51721"/>
    </source>
</evidence>
<evidence type="ECO:0000313" key="16">
    <source>
        <dbReference type="Proteomes" id="UP001430701"/>
    </source>
</evidence>
<protein>
    <recommendedName>
        <fullName evidence="10">Small ribosomal subunit biogenesis GTPase RsgA</fullName>
        <ecNumber evidence="10">3.6.1.-</ecNumber>
    </recommendedName>
</protein>
<evidence type="ECO:0000256" key="8">
    <source>
        <dbReference type="ARBA" id="ARBA00022884"/>
    </source>
</evidence>
<feature type="binding site" evidence="10">
    <location>
        <position position="301"/>
    </location>
    <ligand>
        <name>Zn(2+)</name>
        <dbReference type="ChEBI" id="CHEBI:29105"/>
    </ligand>
</feature>
<keyword evidence="2 10" id="KW-0690">Ribosome biogenesis</keyword>
<dbReference type="KEGG" id="xtw:AB672_09070"/>
<dbReference type="Gene3D" id="1.10.40.50">
    <property type="entry name" value="Probable gtpase engc, domain 3"/>
    <property type="match status" value="1"/>
</dbReference>
<comment type="similarity">
    <text evidence="10">Belongs to the TRAFAC class YlqF/YawG GTPase family. RsgA subfamily.</text>
</comment>
<dbReference type="EMBL" id="JDSQ01000003">
    <property type="protein sequence ID" value="EWS79006.1"/>
    <property type="molecule type" value="Genomic_DNA"/>
</dbReference>
<feature type="binding site" evidence="10">
    <location>
        <position position="295"/>
    </location>
    <ligand>
        <name>Zn(2+)</name>
        <dbReference type="ChEBI" id="CHEBI:29105"/>
    </ligand>
</feature>
<dbReference type="SUPFAM" id="SSF52540">
    <property type="entry name" value="P-loop containing nucleoside triphosphate hydrolases"/>
    <property type="match status" value="1"/>
</dbReference>
<dbReference type="OrthoDB" id="9809485at2"/>
<dbReference type="eggNOG" id="COG1162">
    <property type="taxonomic scope" value="Bacteria"/>
</dbReference>
<evidence type="ECO:0000313" key="15">
    <source>
        <dbReference type="Proteomes" id="UP000020406"/>
    </source>
</evidence>
<dbReference type="PANTHER" id="PTHR32120:SF10">
    <property type="entry name" value="SMALL RIBOSOMAL SUBUNIT BIOGENESIS GTPASE RSGA"/>
    <property type="match status" value="1"/>
</dbReference>
<dbReference type="PANTHER" id="PTHR32120">
    <property type="entry name" value="SMALL RIBOSOMAL SUBUNIT BIOGENESIS GTPASE RSGA"/>
    <property type="match status" value="1"/>
</dbReference>
<dbReference type="GeneID" id="68901443"/>
<keyword evidence="9 10" id="KW-0342">GTP-binding</keyword>
<feature type="binding site" evidence="10">
    <location>
        <position position="288"/>
    </location>
    <ligand>
        <name>Zn(2+)</name>
        <dbReference type="ChEBI" id="CHEBI:29105"/>
    </ligand>
</feature>
<organism evidence="13 15">
    <name type="scientific">Xylella taiwanensis</name>
    <dbReference type="NCBI Taxonomy" id="1444770"/>
    <lineage>
        <taxon>Bacteria</taxon>
        <taxon>Pseudomonadati</taxon>
        <taxon>Pseudomonadota</taxon>
        <taxon>Gammaproteobacteria</taxon>
        <taxon>Lysobacterales</taxon>
        <taxon>Lysobacteraceae</taxon>
        <taxon>Xylella</taxon>
    </lineage>
</organism>
<dbReference type="Proteomes" id="UP001430701">
    <property type="component" value="Unassembled WGS sequence"/>
</dbReference>
<dbReference type="Proteomes" id="UP000020406">
    <property type="component" value="Unassembled WGS sequence"/>
</dbReference>
<dbReference type="InterPro" id="IPR004881">
    <property type="entry name" value="Ribosome_biogen_GTPase_RsgA"/>
</dbReference>
<dbReference type="InterPro" id="IPR010914">
    <property type="entry name" value="RsgA_GTPase_dom"/>
</dbReference>
<keyword evidence="1 10" id="KW-0963">Cytoplasm</keyword>
<evidence type="ECO:0000256" key="4">
    <source>
        <dbReference type="ARBA" id="ARBA00022730"/>
    </source>
</evidence>
<feature type="domain" description="EngC GTPase" evidence="11">
    <location>
        <begin position="118"/>
        <end position="264"/>
    </location>
</feature>
<comment type="function">
    <text evidence="10">One of several proteins that assist in the late maturation steps of the functional core of the 30S ribosomal subunit. Helps release RbfA from mature subunits. May play a role in the assembly of ribosomal proteins into the subunit. Circularly permuted GTPase that catalyzes slow GTP hydrolysis, GTPase activity is stimulated by the 30S ribosomal subunit.</text>
</comment>
<evidence type="ECO:0000256" key="2">
    <source>
        <dbReference type="ARBA" id="ARBA00022517"/>
    </source>
</evidence>
<evidence type="ECO:0000313" key="14">
    <source>
        <dbReference type="EMBL" id="MCD8472424.1"/>
    </source>
</evidence>
<evidence type="ECO:0000256" key="6">
    <source>
        <dbReference type="ARBA" id="ARBA00022801"/>
    </source>
</evidence>
<name>Z9JMK2_9GAMM</name>
<reference evidence="14" key="2">
    <citation type="submission" date="2021-11" db="EMBL/GenBank/DDBJ databases">
        <title>Genome sequence of Xylella taiwanensis PLS432.</title>
        <authorList>
            <person name="Weng L.-W."/>
            <person name="Su C.-C."/>
            <person name="Tsai C.-W."/>
            <person name="Kuo C.-H."/>
        </authorList>
    </citation>
    <scope>NUCLEOTIDE SEQUENCE</scope>
    <source>
        <strain evidence="14">PLS432</strain>
    </source>
</reference>
<reference evidence="13 15" key="1">
    <citation type="journal article" date="2014" name="Genome Announc.">
        <title>Draft Genome Sequence of Xylella fastidiosa Pear Leaf Scorch Strain in Taiwan.</title>
        <authorList>
            <person name="Su C.C."/>
            <person name="Deng W.L."/>
            <person name="Jan F.J."/>
            <person name="Chang C.J."/>
            <person name="Huang H."/>
            <person name="Chen J."/>
        </authorList>
    </citation>
    <scope>NUCLEOTIDE SEQUENCE [LARGE SCALE GENOMIC DNA]</scope>
    <source>
        <strain evidence="13 15">PLS229</strain>
    </source>
</reference>
<dbReference type="CDD" id="cd01854">
    <property type="entry name" value="YjeQ_EngC"/>
    <property type="match status" value="1"/>
</dbReference>
<dbReference type="GO" id="GO:0005737">
    <property type="term" value="C:cytoplasm"/>
    <property type="evidence" value="ECO:0007669"/>
    <property type="project" value="UniProtKB-SubCell"/>
</dbReference>
<feature type="domain" description="CP-type G" evidence="12">
    <location>
        <begin position="112"/>
        <end position="266"/>
    </location>
</feature>
<comment type="cofactor">
    <cofactor evidence="10">
        <name>Zn(2+)</name>
        <dbReference type="ChEBI" id="CHEBI:29105"/>
    </cofactor>
    <text evidence="10">Binds 1 zinc ion per subunit.</text>
</comment>
<dbReference type="PATRIC" id="fig|1444770.3.peg.571"/>
<proteinExistence type="inferred from homology"/>
<evidence type="ECO:0000256" key="10">
    <source>
        <dbReference type="HAMAP-Rule" id="MF_01820"/>
    </source>
</evidence>
<dbReference type="GO" id="GO:0003924">
    <property type="term" value="F:GTPase activity"/>
    <property type="evidence" value="ECO:0007669"/>
    <property type="project" value="UniProtKB-UniRule"/>
</dbReference>
<keyword evidence="7 10" id="KW-0862">Zinc</keyword>
<sequence>MIEPVFEYQMLQAIGWPWPGPPADAAWRAVCAAHPQRRPARVIEQHRSGYVVAEAPELRMKVESPPAWQRRSCPNHERAVVGDWVLLDDRRIVALLPRRTVIKRLAAGEHYRQQMIAANLDTAFIVCGLDGDFNPRRIERYCVLIGSGGVEPVVVLTKVDRCADVGAAVAVLREHSLQAVVPVDAREAAPVAALRPWLLPGRTVALVGSSGAGKSTLMNTLLGEQRMRVAAVRQRDSRGRHTTTHRALLALPSGACLIDTPGMRELKLTGEEDLVEEFADVESLASQCRFRDCAHQAEPGCAVRAAIACGTLDPTRLRNYLKLHGEIVGAAARLISRRY</sequence>
<dbReference type="GO" id="GO:0005525">
    <property type="term" value="F:GTP binding"/>
    <property type="evidence" value="ECO:0007669"/>
    <property type="project" value="UniProtKB-UniRule"/>
</dbReference>
<evidence type="ECO:0000256" key="1">
    <source>
        <dbReference type="ARBA" id="ARBA00022490"/>
    </source>
</evidence>
<dbReference type="PROSITE" id="PS50936">
    <property type="entry name" value="ENGC_GTPASE"/>
    <property type="match status" value="1"/>
</dbReference>
<comment type="subunit">
    <text evidence="10">Monomer. Associates with 30S ribosomal subunit, binds 16S rRNA.</text>
</comment>
<keyword evidence="3 10" id="KW-0479">Metal-binding</keyword>
<gene>
    <name evidence="10 14" type="primary">rsgA</name>
    <name evidence="13" type="ORF">AF72_02360</name>
    <name evidence="14" type="ORF">LPH55_02775</name>
</gene>
<dbReference type="EC" id="3.6.1.-" evidence="10"/>
<dbReference type="RefSeq" id="WP_038270385.1">
    <property type="nucleotide sequence ID" value="NZ_CP053627.1"/>
</dbReference>
<dbReference type="GO" id="GO:0046872">
    <property type="term" value="F:metal ion binding"/>
    <property type="evidence" value="ECO:0007669"/>
    <property type="project" value="UniProtKB-KW"/>
</dbReference>
<evidence type="ECO:0000256" key="5">
    <source>
        <dbReference type="ARBA" id="ARBA00022741"/>
    </source>
</evidence>
<dbReference type="GO" id="GO:0042274">
    <property type="term" value="P:ribosomal small subunit biogenesis"/>
    <property type="evidence" value="ECO:0007669"/>
    <property type="project" value="UniProtKB-UniRule"/>
</dbReference>
<dbReference type="PROSITE" id="PS51721">
    <property type="entry name" value="G_CP"/>
    <property type="match status" value="1"/>
</dbReference>
<dbReference type="Gene3D" id="3.40.50.300">
    <property type="entry name" value="P-loop containing nucleotide triphosphate hydrolases"/>
    <property type="match status" value="1"/>
</dbReference>
<keyword evidence="5 10" id="KW-0547">Nucleotide-binding</keyword>
<dbReference type="NCBIfam" id="TIGR00157">
    <property type="entry name" value="ribosome small subunit-dependent GTPase A"/>
    <property type="match status" value="1"/>
</dbReference>
<dbReference type="InterPro" id="IPR030378">
    <property type="entry name" value="G_CP_dom"/>
</dbReference>
<evidence type="ECO:0000256" key="3">
    <source>
        <dbReference type="ARBA" id="ARBA00022723"/>
    </source>
</evidence>
<keyword evidence="8 10" id="KW-0694">RNA-binding</keyword>